<dbReference type="Pfam" id="PF11329">
    <property type="entry name" value="DUF3131"/>
    <property type="match status" value="1"/>
</dbReference>
<dbReference type="Pfam" id="PF10091">
    <property type="entry name" value="Glycoamylase"/>
    <property type="match status" value="1"/>
</dbReference>
<keyword evidence="5" id="KW-1185">Reference proteome</keyword>
<evidence type="ECO:0008006" key="6">
    <source>
        <dbReference type="Google" id="ProtNLM"/>
    </source>
</evidence>
<keyword evidence="1" id="KW-0732">Signal</keyword>
<feature type="chain" id="PRO_5029865691" description="Glycoamylase-like domain-containing protein" evidence="1">
    <location>
        <begin position="25"/>
        <end position="531"/>
    </location>
</feature>
<evidence type="ECO:0000259" key="3">
    <source>
        <dbReference type="Pfam" id="PF11329"/>
    </source>
</evidence>
<accession>A0A7M4DH47</accession>
<dbReference type="InterPro" id="IPR021478">
    <property type="entry name" value="DUF3131"/>
</dbReference>
<evidence type="ECO:0000313" key="4">
    <source>
        <dbReference type="EMBL" id="VZO36240.1"/>
    </source>
</evidence>
<dbReference type="InterPro" id="IPR019282">
    <property type="entry name" value="Glycoamylase-like_cons_dom"/>
</dbReference>
<feature type="signal peptide" evidence="1">
    <location>
        <begin position="1"/>
        <end position="24"/>
    </location>
</feature>
<protein>
    <recommendedName>
        <fullName evidence="6">Glycoamylase-like domain-containing protein</fullName>
    </recommendedName>
</protein>
<organism evidence="4 5">
    <name type="scientific">Occultella aeris</name>
    <dbReference type="NCBI Taxonomy" id="2761496"/>
    <lineage>
        <taxon>Bacteria</taxon>
        <taxon>Bacillati</taxon>
        <taxon>Actinomycetota</taxon>
        <taxon>Actinomycetes</taxon>
        <taxon>Micrococcales</taxon>
        <taxon>Ruaniaceae</taxon>
        <taxon>Occultella</taxon>
    </lineage>
</organism>
<sequence length="531" mass="57451">MRKRLVAAVTGALLAAAPAAVATAAPLPTGPTGPTGPAPSGINADLTRADRQELRRWAADTWASFEAMTDETTGLPADNIEGDLDPATRSGYTSPTNIGAYLWSTVAARDIGLISRTEARERMALTLDTLAGMERHEPSGMFYNWYDEATGAKLVEFPGSGEVIHPFVSTVDNGWFAAALMVVRSAEPRLRAQAQDLLDGMNFAFFHNQDARGGDLPGWNRGGFWVDEPPAEQCNVPGNYGDPAGAPLYYTCHHYDLLNSETRIAVYVGIALGQIPQEAYYSLWRTFPDTCDWDWAEQQPIGTTRSYLGIDVYEGTFAYEDLHMVPTWGGSMFEELMPDLFVPEQRWAPDSWGANHPLAVQAHIRHGLDEAGYGYWGFSPASNPFGGYNAYGVDVIGMQSDGYFSDIEGTDVDGGFGDCREGTNPEPEFGDGVVTPHAAFLAIPYAPREAVDNLAGIEDELGAYGPGGFYDSVAVSGTAAERYLSLDQGMILGALGNVLGHDALHRYFARGEVAHVIRPLIGMEEFSSGVF</sequence>
<evidence type="ECO:0000313" key="5">
    <source>
        <dbReference type="Proteomes" id="UP000419743"/>
    </source>
</evidence>
<proteinExistence type="predicted"/>
<comment type="caution">
    <text evidence="4">The sequence shown here is derived from an EMBL/GenBank/DDBJ whole genome shotgun (WGS) entry which is preliminary data.</text>
</comment>
<feature type="domain" description="DUF3131" evidence="3">
    <location>
        <begin position="56"/>
        <end position="198"/>
    </location>
</feature>
<evidence type="ECO:0000256" key="1">
    <source>
        <dbReference type="SAM" id="SignalP"/>
    </source>
</evidence>
<dbReference type="EMBL" id="CACRYJ010000018">
    <property type="protein sequence ID" value="VZO36240.1"/>
    <property type="molecule type" value="Genomic_DNA"/>
</dbReference>
<name>A0A7M4DH47_9MICO</name>
<dbReference type="AlphaFoldDB" id="A0A7M4DH47"/>
<dbReference type="RefSeq" id="WP_156740271.1">
    <property type="nucleotide sequence ID" value="NZ_CACRYJ010000018.1"/>
</dbReference>
<dbReference type="Gene3D" id="1.50.10.140">
    <property type="match status" value="1"/>
</dbReference>
<gene>
    <name evidence="4" type="ORF">HALOF300_01444</name>
</gene>
<evidence type="ECO:0000259" key="2">
    <source>
        <dbReference type="Pfam" id="PF10091"/>
    </source>
</evidence>
<reference evidence="4 5" key="1">
    <citation type="submission" date="2019-11" db="EMBL/GenBank/DDBJ databases">
        <authorList>
            <person name="Criscuolo A."/>
        </authorList>
    </citation>
    <scope>NUCLEOTIDE SEQUENCE [LARGE SCALE GENOMIC DNA]</scope>
    <source>
        <strain evidence="4">CIP111667</strain>
    </source>
</reference>
<dbReference type="Proteomes" id="UP000419743">
    <property type="component" value="Unassembled WGS sequence"/>
</dbReference>
<feature type="domain" description="Glycoamylase-like" evidence="2">
    <location>
        <begin position="315"/>
        <end position="503"/>
    </location>
</feature>